<proteinExistence type="predicted"/>
<dbReference type="PATRIC" id="fig|1177154.3.peg.2997"/>
<evidence type="ECO:0000313" key="2">
    <source>
        <dbReference type="EMBL" id="KGD63751.1"/>
    </source>
</evidence>
<sequence>MQLVQRALVIFAALALAACATTTETHSTWQTKTGEPRPVFEHLFVIVLAESSVTSAVVEKEVSKSLAKRNVKATLASDSLGGEDQKAEQYRAHVEAAVKESGADGVMVVSLLKVEERDEYVPPQVDYLPMTSAPLYLGYGPYVGYSYSAVYQPGYYQNATDYYLQTQLYSVANQKPVWQAQSRSMNPYSLDAGAAGYARSVISQLDQDGGLKR</sequence>
<evidence type="ECO:0008006" key="4">
    <source>
        <dbReference type="Google" id="ProtNLM"/>
    </source>
</evidence>
<dbReference type="PROSITE" id="PS51257">
    <property type="entry name" value="PROKAR_LIPOPROTEIN"/>
    <property type="match status" value="1"/>
</dbReference>
<dbReference type="Proteomes" id="UP000029444">
    <property type="component" value="Unassembled WGS sequence"/>
</dbReference>
<keyword evidence="3" id="KW-1185">Reference proteome</keyword>
<feature type="chain" id="PRO_5001917944" description="Lipoprotein" evidence="1">
    <location>
        <begin position="21"/>
        <end position="213"/>
    </location>
</feature>
<gene>
    <name evidence="2" type="ORF">Y5S_02958</name>
</gene>
<comment type="caution">
    <text evidence="2">The sequence shown here is derived from an EMBL/GenBank/DDBJ whole genome shotgun (WGS) entry which is preliminary data.</text>
</comment>
<reference evidence="2 3" key="1">
    <citation type="submission" date="2012-09" db="EMBL/GenBank/DDBJ databases">
        <title>Genome Sequence of alkane-degrading Bacterium Alcanivorax sp. 19-m-6.</title>
        <authorList>
            <person name="Lai Q."/>
            <person name="Shao Z."/>
        </authorList>
    </citation>
    <scope>NUCLEOTIDE SEQUENCE [LARGE SCALE GENOMIC DNA]</scope>
    <source>
        <strain evidence="2 3">19-m-6</strain>
    </source>
</reference>
<dbReference type="OrthoDB" id="6077795at2"/>
<dbReference type="STRING" id="1177154.Y5S_02958"/>
<dbReference type="eggNOG" id="ENOG5031JFP">
    <property type="taxonomic scope" value="Bacteria"/>
</dbReference>
<evidence type="ECO:0000256" key="1">
    <source>
        <dbReference type="SAM" id="SignalP"/>
    </source>
</evidence>
<name>A0A095SGL4_9GAMM</name>
<feature type="signal peptide" evidence="1">
    <location>
        <begin position="1"/>
        <end position="20"/>
    </location>
</feature>
<keyword evidence="1" id="KW-0732">Signal</keyword>
<dbReference type="AlphaFoldDB" id="A0A095SGL4"/>
<protein>
    <recommendedName>
        <fullName evidence="4">Lipoprotein</fullName>
    </recommendedName>
</protein>
<evidence type="ECO:0000313" key="3">
    <source>
        <dbReference type="Proteomes" id="UP000029444"/>
    </source>
</evidence>
<dbReference type="RefSeq" id="WP_035234071.1">
    <property type="nucleotide sequence ID" value="NZ_ARXV01000014.1"/>
</dbReference>
<organism evidence="2 3">
    <name type="scientific">Alcanivorax nanhaiticus</name>
    <dbReference type="NCBI Taxonomy" id="1177154"/>
    <lineage>
        <taxon>Bacteria</taxon>
        <taxon>Pseudomonadati</taxon>
        <taxon>Pseudomonadota</taxon>
        <taxon>Gammaproteobacteria</taxon>
        <taxon>Oceanospirillales</taxon>
        <taxon>Alcanivoracaceae</taxon>
        <taxon>Alcanivorax</taxon>
    </lineage>
</organism>
<dbReference type="EMBL" id="ARXV01000014">
    <property type="protein sequence ID" value="KGD63751.1"/>
    <property type="molecule type" value="Genomic_DNA"/>
</dbReference>
<accession>A0A095SGL4</accession>